<accession>A0A9X2BKT4</accession>
<sequence length="199" mass="21183">MKKVIGLALLAAVSAPSAFATSVNYFAGGGFGSHYSEMKGYGTTLDDRTGAFHIRGGAYINDVHRVTLTGNFAGDAELFSASGNVAGDDISINGELNQNEWLASYDYVHAINNEFSVFGGVSAGFVKNKTTISWDINGTPDSDSHSETDFAVGAQVGVQYTLTKELSIDGTYRNMGKSLNEDGIKVTGSEFAISLDYRF</sequence>
<name>A0A9X2BKT4_9VIBR</name>
<feature type="signal peptide" evidence="2">
    <location>
        <begin position="1"/>
        <end position="20"/>
    </location>
</feature>
<evidence type="ECO:0000256" key="2">
    <source>
        <dbReference type="SAM" id="SignalP"/>
    </source>
</evidence>
<proteinExistence type="predicted"/>
<dbReference type="Gene3D" id="2.40.160.20">
    <property type="match status" value="1"/>
</dbReference>
<evidence type="ECO:0000313" key="4">
    <source>
        <dbReference type="EMBL" id="MCK6263198.1"/>
    </source>
</evidence>
<dbReference type="InterPro" id="IPR027385">
    <property type="entry name" value="Beta-barrel_OMP"/>
</dbReference>
<dbReference type="EMBL" id="JAJHVV010000004">
    <property type="protein sequence ID" value="MCK6263198.1"/>
    <property type="molecule type" value="Genomic_DNA"/>
</dbReference>
<dbReference type="Pfam" id="PF13505">
    <property type="entry name" value="OMP_b-brl"/>
    <property type="match status" value="1"/>
</dbReference>
<gene>
    <name evidence="4" type="ORF">KP803_07905</name>
</gene>
<feature type="domain" description="Outer membrane protein beta-barrel" evidence="3">
    <location>
        <begin position="6"/>
        <end position="199"/>
    </location>
</feature>
<keyword evidence="1 2" id="KW-0732">Signal</keyword>
<keyword evidence="5" id="KW-1185">Reference proteome</keyword>
<organism evidence="4 5">
    <name type="scientific">Vibrio amylolyticus</name>
    <dbReference type="NCBI Taxonomy" id="2847292"/>
    <lineage>
        <taxon>Bacteria</taxon>
        <taxon>Pseudomonadati</taxon>
        <taxon>Pseudomonadota</taxon>
        <taxon>Gammaproteobacteria</taxon>
        <taxon>Vibrionales</taxon>
        <taxon>Vibrionaceae</taxon>
        <taxon>Vibrio</taxon>
    </lineage>
</organism>
<dbReference type="RefSeq" id="WP_248008286.1">
    <property type="nucleotide sequence ID" value="NZ_JAJHVV010000004.1"/>
</dbReference>
<dbReference type="Proteomes" id="UP001139559">
    <property type="component" value="Unassembled WGS sequence"/>
</dbReference>
<evidence type="ECO:0000313" key="5">
    <source>
        <dbReference type="Proteomes" id="UP001139559"/>
    </source>
</evidence>
<comment type="caution">
    <text evidence="4">The sequence shown here is derived from an EMBL/GenBank/DDBJ whole genome shotgun (WGS) entry which is preliminary data.</text>
</comment>
<dbReference type="AlphaFoldDB" id="A0A9X2BKT4"/>
<feature type="chain" id="PRO_5040988939" evidence="2">
    <location>
        <begin position="21"/>
        <end position="199"/>
    </location>
</feature>
<evidence type="ECO:0000259" key="3">
    <source>
        <dbReference type="Pfam" id="PF13505"/>
    </source>
</evidence>
<evidence type="ECO:0000256" key="1">
    <source>
        <dbReference type="ARBA" id="ARBA00022729"/>
    </source>
</evidence>
<reference evidence="4" key="1">
    <citation type="submission" date="2021-11" db="EMBL/GenBank/DDBJ databases">
        <title>Vibrio ZSDE26 sp. nov. and Vibrio ZSDZ34 sp. nov., isolated from coastal seawater in Qingdao.</title>
        <authorList>
            <person name="Zhang P."/>
        </authorList>
    </citation>
    <scope>NUCLEOTIDE SEQUENCE</scope>
    <source>
        <strain evidence="4">ZSDE26</strain>
    </source>
</reference>
<protein>
    <submittedName>
        <fullName evidence="4">Porin family protein</fullName>
    </submittedName>
</protein>
<dbReference type="SUPFAM" id="SSF56925">
    <property type="entry name" value="OMPA-like"/>
    <property type="match status" value="1"/>
</dbReference>
<dbReference type="InterPro" id="IPR011250">
    <property type="entry name" value="OMP/PagP_B-barrel"/>
</dbReference>